<feature type="transmembrane region" description="Helical" evidence="1">
    <location>
        <begin position="159"/>
        <end position="176"/>
    </location>
</feature>
<evidence type="ECO:0000256" key="1">
    <source>
        <dbReference type="SAM" id="Phobius"/>
    </source>
</evidence>
<keyword evidence="3" id="KW-1185">Reference proteome</keyword>
<feature type="transmembrane region" description="Helical" evidence="1">
    <location>
        <begin position="227"/>
        <end position="250"/>
    </location>
</feature>
<dbReference type="Proteomes" id="UP000756387">
    <property type="component" value="Unassembled WGS sequence"/>
</dbReference>
<protein>
    <submittedName>
        <fullName evidence="2">ECF transporter S component</fullName>
    </submittedName>
</protein>
<feature type="transmembrane region" description="Helical" evidence="1">
    <location>
        <begin position="130"/>
        <end position="147"/>
    </location>
</feature>
<gene>
    <name evidence="2" type="ORF">IEQ44_01140</name>
</gene>
<evidence type="ECO:0000313" key="3">
    <source>
        <dbReference type="Proteomes" id="UP000756387"/>
    </source>
</evidence>
<evidence type="ECO:0000313" key="2">
    <source>
        <dbReference type="EMBL" id="MBE7323256.1"/>
    </source>
</evidence>
<proteinExistence type="predicted"/>
<feature type="transmembrane region" description="Helical" evidence="1">
    <location>
        <begin position="188"/>
        <end position="215"/>
    </location>
</feature>
<feature type="transmembrane region" description="Helical" evidence="1">
    <location>
        <begin position="289"/>
        <end position="311"/>
    </location>
</feature>
<accession>A0ABR9RNW3</accession>
<keyword evidence="1" id="KW-0472">Membrane</keyword>
<dbReference type="Gene3D" id="1.10.1760.20">
    <property type="match status" value="1"/>
</dbReference>
<dbReference type="EMBL" id="JADCSA010000001">
    <property type="protein sequence ID" value="MBE7323256.1"/>
    <property type="molecule type" value="Genomic_DNA"/>
</dbReference>
<dbReference type="RefSeq" id="WP_193636572.1">
    <property type="nucleotide sequence ID" value="NZ_JADCSA010000001.1"/>
</dbReference>
<keyword evidence="1" id="KW-1133">Transmembrane helix</keyword>
<comment type="caution">
    <text evidence="2">The sequence shown here is derived from an EMBL/GenBank/DDBJ whole genome shotgun (WGS) entry which is preliminary data.</text>
</comment>
<keyword evidence="1" id="KW-0812">Transmembrane</keyword>
<organism evidence="2 3">
    <name type="scientific">Nocardioides malaquae</name>
    <dbReference type="NCBI Taxonomy" id="2773426"/>
    <lineage>
        <taxon>Bacteria</taxon>
        <taxon>Bacillati</taxon>
        <taxon>Actinomycetota</taxon>
        <taxon>Actinomycetes</taxon>
        <taxon>Propionibacteriales</taxon>
        <taxon>Nocardioidaceae</taxon>
        <taxon>Nocardioides</taxon>
    </lineage>
</organism>
<sequence length="337" mass="35880">MTADDSPSTGRWDHVARQLQEWRRAADEPSYAEIALRISRRREAEGFEPAAARVGRTTVYDAFRLGRSRVNRRLVREIAVALDVEAAAVEDLLDAPAPVVSERPESVARPALVEQEPVEPTPVAVPRPRGMRGAVLLMLTCVALNLLGRQFVDLLGVPIYLDMVGTALAAVVLGPWRGAAVGATTNLLGVVVSGAVSLPFAVVNVVGALVWGYGVHRFGMGRTPARFFGLAVVVALACSVTAVPILHFLYEGAAGHQHVQLMENILALSHRYAVALWGGNLIASVADKLISAFVALVGATLLGHSVAGVVVTPRDASTRPGWPMREAHDVVAEPLTP</sequence>
<reference evidence="2 3" key="1">
    <citation type="submission" date="2020-10" db="EMBL/GenBank/DDBJ databases">
        <title>Nocardioides sp. isolated from sludge.</title>
        <authorList>
            <person name="Zhang X."/>
        </authorList>
    </citation>
    <scope>NUCLEOTIDE SEQUENCE [LARGE SCALE GENOMIC DNA]</scope>
    <source>
        <strain evidence="2 3">Y6</strain>
    </source>
</reference>
<name>A0ABR9RNW3_9ACTN</name>